<dbReference type="Proteomes" id="UP001431783">
    <property type="component" value="Unassembled WGS sequence"/>
</dbReference>
<dbReference type="EMBL" id="JARQZJ010000032">
    <property type="protein sequence ID" value="KAK9874826.1"/>
    <property type="molecule type" value="Genomic_DNA"/>
</dbReference>
<evidence type="ECO:0008006" key="4">
    <source>
        <dbReference type="Google" id="ProtNLM"/>
    </source>
</evidence>
<accession>A0AAW1TTD3</accession>
<gene>
    <name evidence="2" type="ORF">WA026_005635</name>
</gene>
<proteinExistence type="predicted"/>
<comment type="caution">
    <text evidence="2">The sequence shown here is derived from an EMBL/GenBank/DDBJ whole genome shotgun (WGS) entry which is preliminary data.</text>
</comment>
<reference evidence="2 3" key="1">
    <citation type="submission" date="2023-03" db="EMBL/GenBank/DDBJ databases">
        <title>Genome insight into feeding habits of ladybird beetles.</title>
        <authorList>
            <person name="Li H.-S."/>
            <person name="Huang Y.-H."/>
            <person name="Pang H."/>
        </authorList>
    </citation>
    <scope>NUCLEOTIDE SEQUENCE [LARGE SCALE GENOMIC DNA]</scope>
    <source>
        <strain evidence="2">SYSU_2023b</strain>
        <tissue evidence="2">Whole body</tissue>
    </source>
</reference>
<protein>
    <recommendedName>
        <fullName evidence="4">MD-2-related lipid-recognition domain-containing protein</fullName>
    </recommendedName>
</protein>
<organism evidence="2 3">
    <name type="scientific">Henosepilachna vigintioctopunctata</name>
    <dbReference type="NCBI Taxonomy" id="420089"/>
    <lineage>
        <taxon>Eukaryota</taxon>
        <taxon>Metazoa</taxon>
        <taxon>Ecdysozoa</taxon>
        <taxon>Arthropoda</taxon>
        <taxon>Hexapoda</taxon>
        <taxon>Insecta</taxon>
        <taxon>Pterygota</taxon>
        <taxon>Neoptera</taxon>
        <taxon>Endopterygota</taxon>
        <taxon>Coleoptera</taxon>
        <taxon>Polyphaga</taxon>
        <taxon>Cucujiformia</taxon>
        <taxon>Coccinelloidea</taxon>
        <taxon>Coccinellidae</taxon>
        <taxon>Epilachninae</taxon>
        <taxon>Epilachnini</taxon>
        <taxon>Henosepilachna</taxon>
    </lineage>
</organism>
<sequence>MMLTDNKKKTFSNYTHIIEMTFSLKKTIESNVEGKFNLWKCNLSGTPDSCEYYIKDLRMKQICKKMMMKNQIWTNFVEGFEPALQCPIKPGKYKVSFTLSHEVFKFFPIPRGVWKSKIFLYVDEEIISCLYSEVRIIERTLR</sequence>
<evidence type="ECO:0000256" key="1">
    <source>
        <dbReference type="ARBA" id="ARBA00022729"/>
    </source>
</evidence>
<evidence type="ECO:0000313" key="2">
    <source>
        <dbReference type="EMBL" id="KAK9874826.1"/>
    </source>
</evidence>
<keyword evidence="3" id="KW-1185">Reference proteome</keyword>
<dbReference type="Gene3D" id="2.70.220.10">
    <property type="entry name" value="Ganglioside GM2 activator"/>
    <property type="match status" value="1"/>
</dbReference>
<evidence type="ECO:0000313" key="3">
    <source>
        <dbReference type="Proteomes" id="UP001431783"/>
    </source>
</evidence>
<dbReference type="InterPro" id="IPR036846">
    <property type="entry name" value="GM2-AP_sf"/>
</dbReference>
<keyword evidence="1" id="KW-0732">Signal</keyword>
<dbReference type="AlphaFoldDB" id="A0AAW1TTD3"/>
<name>A0AAW1TTD3_9CUCU</name>